<organism evidence="2 3">
    <name type="scientific">Clostridium taeniosporum</name>
    <dbReference type="NCBI Taxonomy" id="394958"/>
    <lineage>
        <taxon>Bacteria</taxon>
        <taxon>Bacillati</taxon>
        <taxon>Bacillota</taxon>
        <taxon>Clostridia</taxon>
        <taxon>Eubacteriales</taxon>
        <taxon>Clostridiaceae</taxon>
        <taxon>Clostridium</taxon>
    </lineage>
</organism>
<feature type="transmembrane region" description="Helical" evidence="1">
    <location>
        <begin position="6"/>
        <end position="23"/>
    </location>
</feature>
<protein>
    <submittedName>
        <fullName evidence="2">FeoB-associated Cys-rich membrane protein</fullName>
    </submittedName>
</protein>
<keyword evidence="1" id="KW-0472">Membrane</keyword>
<keyword evidence="1" id="KW-1133">Transmembrane helix</keyword>
<dbReference type="RefSeq" id="WP_084023887.1">
    <property type="nucleotide sequence ID" value="NZ_CP017253.2"/>
</dbReference>
<dbReference type="Proteomes" id="UP000094652">
    <property type="component" value="Chromosome"/>
</dbReference>
<keyword evidence="3" id="KW-1185">Reference proteome</keyword>
<proteinExistence type="predicted"/>
<gene>
    <name evidence="2" type="ORF">BGI42_16005</name>
</gene>
<evidence type="ECO:0000256" key="1">
    <source>
        <dbReference type="SAM" id="Phobius"/>
    </source>
</evidence>
<dbReference type="EMBL" id="CP017253">
    <property type="protein sequence ID" value="AUO15639.1"/>
    <property type="molecule type" value="Genomic_DNA"/>
</dbReference>
<accession>A0A2I6SDI5</accession>
<dbReference type="KEGG" id="ctae:BGI42_16005"/>
<dbReference type="Pfam" id="PF12669">
    <property type="entry name" value="FeoB_associated"/>
    <property type="match status" value="1"/>
</dbReference>
<name>A0A2I6SDI5_9CLOT</name>
<evidence type="ECO:0000313" key="3">
    <source>
        <dbReference type="Proteomes" id="UP000094652"/>
    </source>
</evidence>
<dbReference type="AlphaFoldDB" id="A0A2I6SDI5"/>
<keyword evidence="1" id="KW-0812">Transmembrane</keyword>
<evidence type="ECO:0000313" key="2">
    <source>
        <dbReference type="EMBL" id="AUO15639.1"/>
    </source>
</evidence>
<sequence length="57" mass="5828">MLATIIIAGIIFFLMALVIVNRIRKSKKGEGGCGCGCSGCSSAAICHSKGNNGITIK</sequence>
<reference evidence="3" key="1">
    <citation type="submission" date="2016-09" db="EMBL/GenBank/DDBJ databases">
        <title>Genomics of Clostridium taeniosporum, an organism which forms endospores with ribbon-like appendages.</title>
        <authorList>
            <person name="Walker J.R."/>
        </authorList>
    </citation>
    <scope>NUCLEOTIDE SEQUENCE [LARGE SCALE GENOMIC DNA]</scope>
    <source>
        <strain evidence="3">1/k</strain>
    </source>
</reference>